<feature type="region of interest" description="Disordered" evidence="1">
    <location>
        <begin position="107"/>
        <end position="132"/>
    </location>
</feature>
<organism evidence="2 3">
    <name type="scientific">Cordylochernes scorpioides</name>
    <dbReference type="NCBI Taxonomy" id="51811"/>
    <lineage>
        <taxon>Eukaryota</taxon>
        <taxon>Metazoa</taxon>
        <taxon>Ecdysozoa</taxon>
        <taxon>Arthropoda</taxon>
        <taxon>Chelicerata</taxon>
        <taxon>Arachnida</taxon>
        <taxon>Pseudoscorpiones</taxon>
        <taxon>Cheliferoidea</taxon>
        <taxon>Chernetidae</taxon>
        <taxon>Cordylochernes</taxon>
    </lineage>
</organism>
<accession>A0ABY6KPF8</accession>
<protein>
    <submittedName>
        <fullName evidence="2">Uncharacterized protein</fullName>
    </submittedName>
</protein>
<proteinExistence type="predicted"/>
<sequence>MADRIAKDSYKFPSPYQLLPIPKSFRKHLFKREILDIWQNNWNQVSEKGCKGLFMPISSLAHSLIEPNFYSVREDVVYNGCKQHSHIRSKCPFDQEIRTQLAKTFSEALNPSPPPDLPAQDTEHKTSPLPNR</sequence>
<gene>
    <name evidence="2" type="ORF">LAZ67_6003709</name>
</gene>
<dbReference type="EMBL" id="CP092868">
    <property type="protein sequence ID" value="UYV69470.1"/>
    <property type="molecule type" value="Genomic_DNA"/>
</dbReference>
<evidence type="ECO:0000256" key="1">
    <source>
        <dbReference type="SAM" id="MobiDB-lite"/>
    </source>
</evidence>
<reference evidence="2 3" key="1">
    <citation type="submission" date="2022-01" db="EMBL/GenBank/DDBJ databases">
        <title>A chromosomal length assembly of Cordylochernes scorpioides.</title>
        <authorList>
            <person name="Zeh D."/>
            <person name="Zeh J."/>
        </authorList>
    </citation>
    <scope>NUCLEOTIDE SEQUENCE [LARGE SCALE GENOMIC DNA]</scope>
    <source>
        <strain evidence="2">IN4F17</strain>
        <tissue evidence="2">Whole Body</tissue>
    </source>
</reference>
<dbReference type="Proteomes" id="UP001235939">
    <property type="component" value="Chromosome 06"/>
</dbReference>
<evidence type="ECO:0000313" key="3">
    <source>
        <dbReference type="Proteomes" id="UP001235939"/>
    </source>
</evidence>
<name>A0ABY6KPF8_9ARAC</name>
<keyword evidence="3" id="KW-1185">Reference proteome</keyword>
<evidence type="ECO:0000313" key="2">
    <source>
        <dbReference type="EMBL" id="UYV69470.1"/>
    </source>
</evidence>